<evidence type="ECO:0000313" key="1">
    <source>
        <dbReference type="EMBL" id="GJT63890.1"/>
    </source>
</evidence>
<dbReference type="Proteomes" id="UP001151760">
    <property type="component" value="Unassembled WGS sequence"/>
</dbReference>
<protein>
    <submittedName>
        <fullName evidence="1">Uncharacterized protein</fullName>
    </submittedName>
</protein>
<reference evidence="1" key="2">
    <citation type="submission" date="2022-01" db="EMBL/GenBank/DDBJ databases">
        <authorList>
            <person name="Yamashiro T."/>
            <person name="Shiraishi A."/>
            <person name="Satake H."/>
            <person name="Nakayama K."/>
        </authorList>
    </citation>
    <scope>NUCLEOTIDE SEQUENCE</scope>
</reference>
<dbReference type="EMBL" id="BQNB010017498">
    <property type="protein sequence ID" value="GJT63890.1"/>
    <property type="molecule type" value="Genomic_DNA"/>
</dbReference>
<name>A0ABQ5FKL5_9ASTR</name>
<keyword evidence="2" id="KW-1185">Reference proteome</keyword>
<organism evidence="1 2">
    <name type="scientific">Tanacetum coccineum</name>
    <dbReference type="NCBI Taxonomy" id="301880"/>
    <lineage>
        <taxon>Eukaryota</taxon>
        <taxon>Viridiplantae</taxon>
        <taxon>Streptophyta</taxon>
        <taxon>Embryophyta</taxon>
        <taxon>Tracheophyta</taxon>
        <taxon>Spermatophyta</taxon>
        <taxon>Magnoliopsida</taxon>
        <taxon>eudicotyledons</taxon>
        <taxon>Gunneridae</taxon>
        <taxon>Pentapetalae</taxon>
        <taxon>asterids</taxon>
        <taxon>campanulids</taxon>
        <taxon>Asterales</taxon>
        <taxon>Asteraceae</taxon>
        <taxon>Asteroideae</taxon>
        <taxon>Anthemideae</taxon>
        <taxon>Anthemidinae</taxon>
        <taxon>Tanacetum</taxon>
    </lineage>
</organism>
<comment type="caution">
    <text evidence="1">The sequence shown here is derived from an EMBL/GenBank/DDBJ whole genome shotgun (WGS) entry which is preliminary data.</text>
</comment>
<reference evidence="1" key="1">
    <citation type="journal article" date="2022" name="Int. J. Mol. Sci.">
        <title>Draft Genome of Tanacetum Coccineum: Genomic Comparison of Closely Related Tanacetum-Family Plants.</title>
        <authorList>
            <person name="Yamashiro T."/>
            <person name="Shiraishi A."/>
            <person name="Nakayama K."/>
            <person name="Satake H."/>
        </authorList>
    </citation>
    <scope>NUCLEOTIDE SEQUENCE</scope>
</reference>
<evidence type="ECO:0000313" key="2">
    <source>
        <dbReference type="Proteomes" id="UP001151760"/>
    </source>
</evidence>
<gene>
    <name evidence="1" type="ORF">Tco_1015370</name>
</gene>
<sequence length="96" mass="10167">MIISRDEHYNKYLTHQSGGGVVDLTGDEDPTNEDEDIGVSVSLGVEIFLEGKKSQELNIGDSDNTRDGGKTAGRAIITWGGGIASLISESEGTIVE</sequence>
<proteinExistence type="predicted"/>
<accession>A0ABQ5FKL5</accession>